<keyword evidence="2" id="KW-1133">Transmembrane helix</keyword>
<keyword evidence="4" id="KW-1185">Reference proteome</keyword>
<dbReference type="EMBL" id="BAABCP010000001">
    <property type="protein sequence ID" value="GAA3930146.1"/>
    <property type="molecule type" value="Genomic_DNA"/>
</dbReference>
<dbReference type="PIRSF" id="PIRSF009160">
    <property type="entry name" value="UCP009160"/>
    <property type="match status" value="1"/>
</dbReference>
<evidence type="ECO:0000256" key="2">
    <source>
        <dbReference type="SAM" id="Phobius"/>
    </source>
</evidence>
<keyword evidence="2" id="KW-0812">Transmembrane</keyword>
<proteinExistence type="predicted"/>
<protein>
    <submittedName>
        <fullName evidence="3">Bax inhibitor-1/YccA family protein</fullName>
    </submittedName>
</protein>
<reference evidence="4" key="1">
    <citation type="journal article" date="2019" name="Int. J. Syst. Evol. Microbiol.">
        <title>The Global Catalogue of Microorganisms (GCM) 10K type strain sequencing project: providing services to taxonomists for standard genome sequencing and annotation.</title>
        <authorList>
            <consortium name="The Broad Institute Genomics Platform"/>
            <consortium name="The Broad Institute Genome Sequencing Center for Infectious Disease"/>
            <person name="Wu L."/>
            <person name="Ma J."/>
        </authorList>
    </citation>
    <scope>NUCLEOTIDE SEQUENCE [LARGE SCALE GENOMIC DNA]</scope>
    <source>
        <strain evidence="4">JCM 17024</strain>
    </source>
</reference>
<dbReference type="InterPro" id="IPR010539">
    <property type="entry name" value="BaxI_1-like"/>
</dbReference>
<feature type="transmembrane region" description="Helical" evidence="2">
    <location>
        <begin position="207"/>
        <end position="227"/>
    </location>
</feature>
<comment type="caution">
    <text evidence="3">The sequence shown here is derived from an EMBL/GenBank/DDBJ whole genome shotgun (WGS) entry which is preliminary data.</text>
</comment>
<keyword evidence="2" id="KW-0472">Membrane</keyword>
<dbReference type="Pfam" id="PF12811">
    <property type="entry name" value="BaxI_1"/>
    <property type="match status" value="1"/>
</dbReference>
<dbReference type="PANTHER" id="PTHR41282:SF1">
    <property type="entry name" value="CONSERVED TRANSMEMBRANE PROTEIN-RELATED"/>
    <property type="match status" value="1"/>
</dbReference>
<feature type="transmembrane region" description="Helical" evidence="2">
    <location>
        <begin position="120"/>
        <end position="140"/>
    </location>
</feature>
<evidence type="ECO:0000313" key="3">
    <source>
        <dbReference type="EMBL" id="GAA3930146.1"/>
    </source>
</evidence>
<dbReference type="PANTHER" id="PTHR41282">
    <property type="entry name" value="CONSERVED TRANSMEMBRANE PROTEIN-RELATED"/>
    <property type="match status" value="1"/>
</dbReference>
<feature type="transmembrane region" description="Helical" evidence="2">
    <location>
        <begin position="247"/>
        <end position="266"/>
    </location>
</feature>
<organism evidence="3 4">
    <name type="scientific">Microbacterium soli</name>
    <dbReference type="NCBI Taxonomy" id="446075"/>
    <lineage>
        <taxon>Bacteria</taxon>
        <taxon>Bacillati</taxon>
        <taxon>Actinomycetota</taxon>
        <taxon>Actinomycetes</taxon>
        <taxon>Micrococcales</taxon>
        <taxon>Microbacteriaceae</taxon>
        <taxon>Microbacterium</taxon>
    </lineage>
</organism>
<name>A0ABP7MU41_9MICO</name>
<feature type="transmembrane region" description="Helical" evidence="2">
    <location>
        <begin position="173"/>
        <end position="195"/>
    </location>
</feature>
<feature type="transmembrane region" description="Helical" evidence="2">
    <location>
        <begin position="147"/>
        <end position="167"/>
    </location>
</feature>
<feature type="transmembrane region" description="Helical" evidence="2">
    <location>
        <begin position="86"/>
        <end position="108"/>
    </location>
</feature>
<dbReference type="Proteomes" id="UP001501591">
    <property type="component" value="Unassembled WGS sequence"/>
</dbReference>
<gene>
    <name evidence="3" type="ORF">GCM10022383_06000</name>
</gene>
<feature type="transmembrane region" description="Helical" evidence="2">
    <location>
        <begin position="286"/>
        <end position="310"/>
    </location>
</feature>
<dbReference type="RefSeq" id="WP_344818017.1">
    <property type="nucleotide sequence ID" value="NZ_BAABCP010000001.1"/>
</dbReference>
<feature type="region of interest" description="Disordered" evidence="1">
    <location>
        <begin position="14"/>
        <end position="41"/>
    </location>
</feature>
<accession>A0ABP7MU41</accession>
<evidence type="ECO:0000256" key="1">
    <source>
        <dbReference type="SAM" id="MobiDB-lite"/>
    </source>
</evidence>
<evidence type="ECO:0000313" key="4">
    <source>
        <dbReference type="Proteomes" id="UP001501591"/>
    </source>
</evidence>
<sequence length="314" mass="33422">MSNFVFNNPAFQQQDPRKAATYPGAPRGAQGTYAPPPPPAAAQAASFQHAGMDAAAHARLEGMYSAPSAGAIETDRMTVEDTVWKTAGLFGILLVTAVIGWVWTLGGLVPRFGVAEGSLVPWMVGALGGFILAMVVTFTSRKKVRPALIFAYAAFEGLFVGGISAFFETVWPGVVMQATLATVAVVGVTLALFASGRVRASKKMTKIVLIAMVGYLVFQVVNLILMWTGVVNADLTFGLYSMKIAGIPLGLIIGILVVLMAAYSLVMDFDQIQQGVRNGAPRPYGWVGAFGIMVTVVWLYVEILRILAILRGSD</sequence>